<reference evidence="1 2" key="1">
    <citation type="submission" date="2018-03" db="EMBL/GenBank/DDBJ databases">
        <title>Isolation,the biological characteristics and genomics of two new strains of lysate Staphylococcus aureus phage.</title>
        <authorList>
            <person name="Jin X."/>
            <person name="Zhang C."/>
            <person name="Wang X."/>
            <person name="Zhong J."/>
        </authorList>
    </citation>
    <scope>NUCLEOTIDE SEQUENCE [LARGE SCALE GENOMIC DNA]</scope>
</reference>
<dbReference type="EMBL" id="MH028956">
    <property type="protein sequence ID" value="AVR55641.1"/>
    <property type="molecule type" value="Genomic_DNA"/>
</dbReference>
<dbReference type="Proteomes" id="UP000244603">
    <property type="component" value="Segment"/>
</dbReference>
<evidence type="ECO:0000313" key="1">
    <source>
        <dbReference type="EMBL" id="AVR55641.1"/>
    </source>
</evidence>
<organism evidence="1 2">
    <name type="scientific">Staphylococcus phage phiSA_BS2</name>
    <dbReference type="NCBI Taxonomy" id="2126724"/>
    <lineage>
        <taxon>Viruses</taxon>
        <taxon>Duplodnaviria</taxon>
        <taxon>Heunggongvirae</taxon>
        <taxon>Uroviricota</taxon>
        <taxon>Caudoviricetes</taxon>
        <taxon>Herelleviridae</taxon>
        <taxon>Twortvirinae</taxon>
        <taxon>Baoshanvirus</taxon>
        <taxon>Baoshanvirus BS2</taxon>
    </lineage>
</organism>
<accession>A0A2R3ZXZ7</accession>
<sequence>MTNKTKYQTKVLELLDDLLTEKTLDDEKLKQNVKEYIGSKVSSIDAVLFDVDGDNIDLGGIIEQVKNETLEELEALLSKYELDYYHEYLSGDYQVYIRLDGKEVVINKGSEKDFVLFIGDISFEMTSQELENFLSRNVQKDIGSILKEGKLSKVFNLLAKEGYAFDEEDNKIIIKLPGIDLEFFENKGKLYVSNLVGYVKPLEIEKEVDLHSAIFENAFATKVIKEVVKHLDSCYFNYSIDYRDDKVNFIAIESKDAIVIIKTHENYNKITIRAHDNSGYEILDEKPLVYGTIEELYSLISEILTTH</sequence>
<protein>
    <submittedName>
        <fullName evidence="1">Uncharacterized protein</fullName>
    </submittedName>
</protein>
<gene>
    <name evidence="1" type="ORF">phiSABS2_197</name>
</gene>
<evidence type="ECO:0000313" key="2">
    <source>
        <dbReference type="Proteomes" id="UP000244603"/>
    </source>
</evidence>
<keyword evidence="2" id="KW-1185">Reference proteome</keyword>
<name>A0A2R3ZXZ7_9CAUD</name>
<proteinExistence type="predicted"/>